<evidence type="ECO:0000256" key="7">
    <source>
        <dbReference type="SAM" id="Phobius"/>
    </source>
</evidence>
<feature type="transmembrane region" description="Helical" evidence="7">
    <location>
        <begin position="179"/>
        <end position="199"/>
    </location>
</feature>
<feature type="transmembrane region" description="Helical" evidence="7">
    <location>
        <begin position="234"/>
        <end position="254"/>
    </location>
</feature>
<accession>A0A0G0B997</accession>
<dbReference type="GO" id="GO:0044038">
    <property type="term" value="P:cell wall macromolecule biosynthetic process"/>
    <property type="evidence" value="ECO:0007669"/>
    <property type="project" value="TreeGrafter"/>
</dbReference>
<evidence type="ECO:0000256" key="3">
    <source>
        <dbReference type="ARBA" id="ARBA00022679"/>
    </source>
</evidence>
<keyword evidence="2" id="KW-1003">Cell membrane</keyword>
<feature type="transmembrane region" description="Helical" evidence="7">
    <location>
        <begin position="364"/>
        <end position="383"/>
    </location>
</feature>
<keyword evidence="6 7" id="KW-0472">Membrane</keyword>
<dbReference type="GO" id="GO:0009103">
    <property type="term" value="P:lipopolysaccharide biosynthetic process"/>
    <property type="evidence" value="ECO:0007669"/>
    <property type="project" value="TreeGrafter"/>
</dbReference>
<evidence type="ECO:0000256" key="6">
    <source>
        <dbReference type="ARBA" id="ARBA00023136"/>
    </source>
</evidence>
<dbReference type="PANTHER" id="PTHR22926:SF3">
    <property type="entry name" value="UNDECAPRENYL-PHOSPHATE ALPHA-N-ACETYLGLUCOSAMINYL 1-PHOSPHATE TRANSFERASE"/>
    <property type="match status" value="1"/>
</dbReference>
<feature type="transmembrane region" description="Helical" evidence="7">
    <location>
        <begin position="340"/>
        <end position="358"/>
    </location>
</feature>
<dbReference type="Pfam" id="PF00953">
    <property type="entry name" value="Glycos_transf_4"/>
    <property type="match status" value="1"/>
</dbReference>
<name>A0A0G0B997_9BACT</name>
<feature type="transmembrane region" description="Helical" evidence="7">
    <location>
        <begin position="266"/>
        <end position="282"/>
    </location>
</feature>
<feature type="transmembrane region" description="Helical" evidence="7">
    <location>
        <begin position="141"/>
        <end position="159"/>
    </location>
</feature>
<dbReference type="Proteomes" id="UP000033866">
    <property type="component" value="Unassembled WGS sequence"/>
</dbReference>
<keyword evidence="3 8" id="KW-0808">Transferase</keyword>
<proteinExistence type="predicted"/>
<evidence type="ECO:0000256" key="1">
    <source>
        <dbReference type="ARBA" id="ARBA00004651"/>
    </source>
</evidence>
<dbReference type="GO" id="GO:0005886">
    <property type="term" value="C:plasma membrane"/>
    <property type="evidence" value="ECO:0007669"/>
    <property type="project" value="UniProtKB-SubCell"/>
</dbReference>
<evidence type="ECO:0000313" key="9">
    <source>
        <dbReference type="Proteomes" id="UP000033866"/>
    </source>
</evidence>
<comment type="caution">
    <text evidence="8">The sequence shown here is derived from an EMBL/GenBank/DDBJ whole genome shotgun (WGS) entry which is preliminary data.</text>
</comment>
<evidence type="ECO:0000256" key="2">
    <source>
        <dbReference type="ARBA" id="ARBA00022475"/>
    </source>
</evidence>
<dbReference type="InterPro" id="IPR000715">
    <property type="entry name" value="Glycosyl_transferase_4"/>
</dbReference>
<reference evidence="8 9" key="1">
    <citation type="journal article" date="2015" name="Nature">
        <title>rRNA introns, odd ribosomes, and small enigmatic genomes across a large radiation of phyla.</title>
        <authorList>
            <person name="Brown C.T."/>
            <person name="Hug L.A."/>
            <person name="Thomas B.C."/>
            <person name="Sharon I."/>
            <person name="Castelle C.J."/>
            <person name="Singh A."/>
            <person name="Wilkins M.J."/>
            <person name="Williams K.H."/>
            <person name="Banfield J.F."/>
        </authorList>
    </citation>
    <scope>NUCLEOTIDE SEQUENCE [LARGE SCALE GENOMIC DNA]</scope>
</reference>
<comment type="subcellular location">
    <subcellularLocation>
        <location evidence="1">Cell membrane</location>
        <topology evidence="1">Multi-pass membrane protein</topology>
    </subcellularLocation>
</comment>
<feature type="transmembrane region" description="Helical" evidence="7">
    <location>
        <begin position="288"/>
        <end position="307"/>
    </location>
</feature>
<dbReference type="GO" id="GO:0016780">
    <property type="term" value="F:phosphotransferase activity, for other substituted phosphate groups"/>
    <property type="evidence" value="ECO:0007669"/>
    <property type="project" value="InterPro"/>
</dbReference>
<feature type="transmembrane region" description="Helical" evidence="7">
    <location>
        <begin position="81"/>
        <end position="102"/>
    </location>
</feature>
<dbReference type="GO" id="GO:0071555">
    <property type="term" value="P:cell wall organization"/>
    <property type="evidence" value="ECO:0007669"/>
    <property type="project" value="TreeGrafter"/>
</dbReference>
<evidence type="ECO:0000313" key="8">
    <source>
        <dbReference type="EMBL" id="KKP65983.1"/>
    </source>
</evidence>
<keyword evidence="4 7" id="KW-0812">Transmembrane</keyword>
<gene>
    <name evidence="8" type="ORF">UR61_C0007G0003</name>
</gene>
<evidence type="ECO:0000256" key="4">
    <source>
        <dbReference type="ARBA" id="ARBA00022692"/>
    </source>
</evidence>
<organism evidence="8 9">
    <name type="scientific">candidate division WS6 bacterium GW2011_GWE1_34_7</name>
    <dbReference type="NCBI Taxonomy" id="1619093"/>
    <lineage>
        <taxon>Bacteria</taxon>
        <taxon>Candidatus Dojkabacteria</taxon>
    </lineage>
</organism>
<dbReference type="EMBL" id="LBPV01000007">
    <property type="protein sequence ID" value="KKP65983.1"/>
    <property type="molecule type" value="Genomic_DNA"/>
</dbReference>
<dbReference type="PANTHER" id="PTHR22926">
    <property type="entry name" value="PHOSPHO-N-ACETYLMURAMOYL-PENTAPEPTIDE-TRANSFERASE"/>
    <property type="match status" value="1"/>
</dbReference>
<feature type="transmembrane region" description="Helical" evidence="7">
    <location>
        <begin position="34"/>
        <end position="60"/>
    </location>
</feature>
<evidence type="ECO:0000256" key="5">
    <source>
        <dbReference type="ARBA" id="ARBA00022989"/>
    </source>
</evidence>
<keyword evidence="5 7" id="KW-1133">Transmembrane helix</keyword>
<feature type="transmembrane region" description="Helical" evidence="7">
    <location>
        <begin position="211"/>
        <end position="228"/>
    </location>
</feature>
<protein>
    <submittedName>
        <fullName evidence="8">Glycosyl transferase family 4</fullName>
    </submittedName>
</protein>
<sequence length="402" mass="44813">MDISIPSTILESILKIYTANISDDYSKYLNYWPLFLFGLIFSFFAIPLIGKLAIQLGATYKPKVKRRDREYDNPEKAIHEVETPALGGLAVAIPVIIGMIFLFRLDGFTIPILLATLILVVGSILDDVLNLSSKIQMGYQLLAASIIGFSIIDLDRISFFTDEFLNLTALTWNMQLLNIPISFVFPGDLILIMWILLCINSVKWVGGSPGLVESYSSIIFLLLFIISIRTASFYSSSLSILITGSLISLLYFAYPSPKIMSGSSGKSIYGFLISVLALISGVKFSTTIMLLAIPLIDALYVIIYRYITYKPKNLLDLMRINDTSHLHHKLLKLNLSSRQILLIEASFSLLIGSLAILSTGALRYFALIFGLSAVIAFIVYINYKANKREKPKEGSPESKYSY</sequence>
<dbReference type="CDD" id="cd06853">
    <property type="entry name" value="GT_WecA_like"/>
    <property type="match status" value="1"/>
</dbReference>
<dbReference type="AlphaFoldDB" id="A0A0G0B997"/>
<feature type="transmembrane region" description="Helical" evidence="7">
    <location>
        <begin position="108"/>
        <end position="129"/>
    </location>
</feature>